<reference evidence="2 3" key="1">
    <citation type="submission" date="2016-11" db="EMBL/GenBank/DDBJ databases">
        <authorList>
            <person name="Jaros S."/>
            <person name="Januszkiewicz K."/>
            <person name="Wedrychowicz H."/>
        </authorList>
    </citation>
    <scope>NUCLEOTIDE SEQUENCE [LARGE SCALE GENOMIC DNA]</scope>
    <source>
        <strain evidence="2 3">DSM 21986</strain>
    </source>
</reference>
<feature type="transmembrane region" description="Helical" evidence="1">
    <location>
        <begin position="6"/>
        <end position="24"/>
    </location>
</feature>
<evidence type="ECO:0000313" key="2">
    <source>
        <dbReference type="EMBL" id="SHG63578.1"/>
    </source>
</evidence>
<dbReference type="EMBL" id="FQUS01000041">
    <property type="protein sequence ID" value="SHG63578.1"/>
    <property type="molecule type" value="Genomic_DNA"/>
</dbReference>
<organism evidence="2 3">
    <name type="scientific">Fodinibius roseus</name>
    <dbReference type="NCBI Taxonomy" id="1194090"/>
    <lineage>
        <taxon>Bacteria</taxon>
        <taxon>Pseudomonadati</taxon>
        <taxon>Balneolota</taxon>
        <taxon>Balneolia</taxon>
        <taxon>Balneolales</taxon>
        <taxon>Balneolaceae</taxon>
        <taxon>Fodinibius</taxon>
    </lineage>
</organism>
<name>A0A1M5LF03_9BACT</name>
<dbReference type="AlphaFoldDB" id="A0A1M5LF03"/>
<keyword evidence="3" id="KW-1185">Reference proteome</keyword>
<accession>A0A1M5LF03</accession>
<protein>
    <recommendedName>
        <fullName evidence="4">DUF5673 domain-containing protein</fullName>
    </recommendedName>
</protein>
<feature type="transmembrane region" description="Helical" evidence="1">
    <location>
        <begin position="133"/>
        <end position="155"/>
    </location>
</feature>
<keyword evidence="1" id="KW-1133">Transmembrane helix</keyword>
<feature type="transmembrane region" description="Helical" evidence="1">
    <location>
        <begin position="36"/>
        <end position="56"/>
    </location>
</feature>
<dbReference type="Proteomes" id="UP000184041">
    <property type="component" value="Unassembled WGS sequence"/>
</dbReference>
<sequence length="239" mass="27653">MSLPVILLLFLIFIATSWMGYKRLLRLRHLTQRRLAYGFLAAMAILTLMTAAQWMGYFPQHIAAKFTMGLYTAVAGFFMGFAFKQFILRRKTGNMEYAYRSFWTEAVPNLISILLISFGLYRMQLFTLGPFTGIGLTSGLSLLAFGLLGVTMRIVPEFRQKGIMILDRLVPWQEVVAYRWHRENVIQIDYLNANSELTDFTTAIPAEDHLIIERLLGKKLKEHEEQRKKILKKRDQPGH</sequence>
<evidence type="ECO:0000313" key="3">
    <source>
        <dbReference type="Proteomes" id="UP000184041"/>
    </source>
</evidence>
<evidence type="ECO:0008006" key="4">
    <source>
        <dbReference type="Google" id="ProtNLM"/>
    </source>
</evidence>
<feature type="transmembrane region" description="Helical" evidence="1">
    <location>
        <begin position="102"/>
        <end position="121"/>
    </location>
</feature>
<gene>
    <name evidence="2" type="ORF">SAMN05443144_1418</name>
</gene>
<dbReference type="RefSeq" id="WP_073068531.1">
    <property type="nucleotide sequence ID" value="NZ_FQUS01000041.1"/>
</dbReference>
<feature type="transmembrane region" description="Helical" evidence="1">
    <location>
        <begin position="62"/>
        <end position="81"/>
    </location>
</feature>
<proteinExistence type="predicted"/>
<dbReference type="OrthoDB" id="1524879at2"/>
<evidence type="ECO:0000256" key="1">
    <source>
        <dbReference type="SAM" id="Phobius"/>
    </source>
</evidence>
<keyword evidence="1" id="KW-0812">Transmembrane</keyword>
<keyword evidence="1" id="KW-0472">Membrane</keyword>